<dbReference type="RefSeq" id="WP_093045165.1">
    <property type="nucleotide sequence ID" value="NZ_FNQR01000009.1"/>
</dbReference>
<evidence type="ECO:0000313" key="5">
    <source>
        <dbReference type="Proteomes" id="UP000198584"/>
    </source>
</evidence>
<dbReference type="GO" id="GO:0003824">
    <property type="term" value="F:catalytic activity"/>
    <property type="evidence" value="ECO:0007669"/>
    <property type="project" value="UniProtKB-ARBA"/>
</dbReference>
<evidence type="ECO:0000259" key="3">
    <source>
        <dbReference type="Pfam" id="PF00266"/>
    </source>
</evidence>
<accession>A0A1H4EF18</accession>
<dbReference type="PANTHER" id="PTHR11601:SF36">
    <property type="entry name" value="CYSTEINE DESULFURASE NIFS-RELATED"/>
    <property type="match status" value="1"/>
</dbReference>
<dbReference type="PIRSF" id="PIRSF005572">
    <property type="entry name" value="NifS"/>
    <property type="match status" value="1"/>
</dbReference>
<dbReference type="PANTHER" id="PTHR11601">
    <property type="entry name" value="CYSTEINE DESULFURYLASE FAMILY MEMBER"/>
    <property type="match status" value="1"/>
</dbReference>
<dbReference type="Pfam" id="PF00266">
    <property type="entry name" value="Aminotran_5"/>
    <property type="match status" value="1"/>
</dbReference>
<dbReference type="InterPro" id="IPR000192">
    <property type="entry name" value="Aminotrans_V_dom"/>
</dbReference>
<dbReference type="InterPro" id="IPR015422">
    <property type="entry name" value="PyrdxlP-dep_Trfase_small"/>
</dbReference>
<keyword evidence="2" id="KW-0663">Pyridoxal phosphate</keyword>
<dbReference type="Gene3D" id="3.40.640.10">
    <property type="entry name" value="Type I PLP-dependent aspartate aminotransferase-like (Major domain)"/>
    <property type="match status" value="1"/>
</dbReference>
<dbReference type="Proteomes" id="UP000198584">
    <property type="component" value="Unassembled WGS sequence"/>
</dbReference>
<name>A0A1H4EF18_9BACI</name>
<evidence type="ECO:0000313" key="4">
    <source>
        <dbReference type="EMBL" id="SEA83379.1"/>
    </source>
</evidence>
<keyword evidence="5" id="KW-1185">Reference proteome</keyword>
<dbReference type="Gene3D" id="1.10.260.50">
    <property type="match status" value="1"/>
</dbReference>
<evidence type="ECO:0000256" key="1">
    <source>
        <dbReference type="ARBA" id="ARBA00001933"/>
    </source>
</evidence>
<dbReference type="Gene3D" id="3.90.1150.10">
    <property type="entry name" value="Aspartate Aminotransferase, domain 1"/>
    <property type="match status" value="1"/>
</dbReference>
<sequence>MKYFDYAATCPIDDTSLEVYSQAAKNYFGNSSSLHDQGTQANSLVEHCRKTLADQSGVQKKGIYFTSGGTESNHIGLSVLAKAGEGKHIITSQAEHSSVHNALEKLEKEGYEITRIPFTEEGTIDLGALEAAIRKDTVLVSIQTMNGEIGTLQPVEAIYSICQKWGALFHSDCVQAFGKVDFRAYTKYMDSFSISSHKIYGPKGVGALYLSPSISISPDLYNGSHEKGVRAGTVNVPGIAAFTTAAQENISQMKDHQKHMVALKSTFEQAMLPVQHKLHFIGRTADDAPIIGLTLAGTEGQWAMLEANRKGYAISTGSACTIHDHAPAKTLLAMGYPEETARTFIRISFGKHTTAADVQGLADCLIAMMTVSNPTVRAEV</sequence>
<organism evidence="4 5">
    <name type="scientific">Thalassobacillus cyri</name>
    <dbReference type="NCBI Taxonomy" id="571932"/>
    <lineage>
        <taxon>Bacteria</taxon>
        <taxon>Bacillati</taxon>
        <taxon>Bacillota</taxon>
        <taxon>Bacilli</taxon>
        <taxon>Bacillales</taxon>
        <taxon>Bacillaceae</taxon>
        <taxon>Thalassobacillus</taxon>
    </lineage>
</organism>
<dbReference type="InterPro" id="IPR015424">
    <property type="entry name" value="PyrdxlP-dep_Trfase"/>
</dbReference>
<evidence type="ECO:0000256" key="2">
    <source>
        <dbReference type="ARBA" id="ARBA00022898"/>
    </source>
</evidence>
<dbReference type="SUPFAM" id="SSF53383">
    <property type="entry name" value="PLP-dependent transferases"/>
    <property type="match status" value="1"/>
</dbReference>
<dbReference type="NCBIfam" id="NF002806">
    <property type="entry name" value="PRK02948.1"/>
    <property type="match status" value="1"/>
</dbReference>
<proteinExistence type="predicted"/>
<dbReference type="InterPro" id="IPR015421">
    <property type="entry name" value="PyrdxlP-dep_Trfase_major"/>
</dbReference>
<reference evidence="4 5" key="1">
    <citation type="submission" date="2016-10" db="EMBL/GenBank/DDBJ databases">
        <authorList>
            <person name="de Groot N.N."/>
        </authorList>
    </citation>
    <scope>NUCLEOTIDE SEQUENCE [LARGE SCALE GENOMIC DNA]</scope>
    <source>
        <strain evidence="4 5">CCM7597</strain>
    </source>
</reference>
<comment type="cofactor">
    <cofactor evidence="1">
        <name>pyridoxal 5'-phosphate</name>
        <dbReference type="ChEBI" id="CHEBI:597326"/>
    </cofactor>
</comment>
<dbReference type="AlphaFoldDB" id="A0A1H4EF18"/>
<feature type="domain" description="Aminotransferase class V" evidence="3">
    <location>
        <begin position="3"/>
        <end position="360"/>
    </location>
</feature>
<gene>
    <name evidence="4" type="ORF">SAMN05421743_10924</name>
</gene>
<dbReference type="InterPro" id="IPR016454">
    <property type="entry name" value="Cysteine_dSase"/>
</dbReference>
<protein>
    <submittedName>
        <fullName evidence="4">Cysteine desulfurase</fullName>
    </submittedName>
</protein>
<dbReference type="EMBL" id="FNQR01000009">
    <property type="protein sequence ID" value="SEA83379.1"/>
    <property type="molecule type" value="Genomic_DNA"/>
</dbReference>
<dbReference type="STRING" id="571932.SAMN05421743_10924"/>
<dbReference type="OrthoDB" id="9808002at2"/>